<reference evidence="12 13" key="1">
    <citation type="submission" date="2018-08" db="EMBL/GenBank/DDBJ databases">
        <title>Genomic investigation of the strawberry pathogen Phytophthora fragariae indicates pathogenicity is determined by transcriptional variation in three key races.</title>
        <authorList>
            <person name="Adams T.M."/>
            <person name="Armitage A.D."/>
            <person name="Sobczyk M.K."/>
            <person name="Bates H.J."/>
            <person name="Dunwell J.M."/>
            <person name="Nellist C.F."/>
            <person name="Harrison R.J."/>
        </authorList>
    </citation>
    <scope>NUCLEOTIDE SEQUENCE [LARGE SCALE GENOMIC DNA]</scope>
    <source>
        <strain evidence="11 12">NOV-27</strain>
        <strain evidence="10 13">NOV-5</strain>
    </source>
</reference>
<feature type="compositionally biased region" description="Basic and acidic residues" evidence="8">
    <location>
        <begin position="129"/>
        <end position="145"/>
    </location>
</feature>
<protein>
    <recommendedName>
        <fullName evidence="1">RNA-directed DNA polymerase</fullName>
        <ecNumber evidence="1">2.7.7.49</ecNumber>
    </recommendedName>
</protein>
<feature type="region of interest" description="Disordered" evidence="8">
    <location>
        <begin position="83"/>
        <end position="199"/>
    </location>
</feature>
<dbReference type="InterPro" id="IPR021109">
    <property type="entry name" value="Peptidase_aspartic_dom_sf"/>
</dbReference>
<dbReference type="InterPro" id="IPR000477">
    <property type="entry name" value="RT_dom"/>
</dbReference>
<dbReference type="EMBL" id="QXGA01000444">
    <property type="protein sequence ID" value="KAE9145838.1"/>
    <property type="molecule type" value="Genomic_DNA"/>
</dbReference>
<evidence type="ECO:0000256" key="2">
    <source>
        <dbReference type="ARBA" id="ARBA00022679"/>
    </source>
</evidence>
<evidence type="ECO:0000259" key="9">
    <source>
        <dbReference type="PROSITE" id="PS50878"/>
    </source>
</evidence>
<evidence type="ECO:0000256" key="1">
    <source>
        <dbReference type="ARBA" id="ARBA00012493"/>
    </source>
</evidence>
<keyword evidence="7" id="KW-0695">RNA-directed DNA polymerase</keyword>
<dbReference type="CDD" id="cd01647">
    <property type="entry name" value="RT_LTR"/>
    <property type="match status" value="1"/>
</dbReference>
<proteinExistence type="predicted"/>
<evidence type="ECO:0000256" key="5">
    <source>
        <dbReference type="ARBA" id="ARBA00022759"/>
    </source>
</evidence>
<feature type="compositionally biased region" description="Polar residues" evidence="8">
    <location>
        <begin position="1555"/>
        <end position="1564"/>
    </location>
</feature>
<dbReference type="SUPFAM" id="SSF50630">
    <property type="entry name" value="Acid proteases"/>
    <property type="match status" value="1"/>
</dbReference>
<dbReference type="InterPro" id="IPR041373">
    <property type="entry name" value="RT_RNaseH"/>
</dbReference>
<name>A0A6A3XWJ3_9STRA</name>
<keyword evidence="12" id="KW-1185">Reference proteome</keyword>
<dbReference type="FunFam" id="3.10.20.370:FF:000001">
    <property type="entry name" value="Retrovirus-related Pol polyprotein from transposon 17.6-like protein"/>
    <property type="match status" value="1"/>
</dbReference>
<evidence type="ECO:0000313" key="10">
    <source>
        <dbReference type="EMBL" id="KAE9145838.1"/>
    </source>
</evidence>
<feature type="compositionally biased region" description="Basic and acidic residues" evidence="8">
    <location>
        <begin position="692"/>
        <end position="704"/>
    </location>
</feature>
<evidence type="ECO:0000313" key="13">
    <source>
        <dbReference type="Proteomes" id="UP000440732"/>
    </source>
</evidence>
<dbReference type="Pfam" id="PF08284">
    <property type="entry name" value="RVP_2"/>
    <property type="match status" value="1"/>
</dbReference>
<feature type="region of interest" description="Disordered" evidence="8">
    <location>
        <begin position="1496"/>
        <end position="1570"/>
    </location>
</feature>
<evidence type="ECO:0000256" key="4">
    <source>
        <dbReference type="ARBA" id="ARBA00022722"/>
    </source>
</evidence>
<feature type="compositionally biased region" description="Gly residues" evidence="8">
    <location>
        <begin position="1507"/>
        <end position="1517"/>
    </location>
</feature>
<feature type="compositionally biased region" description="Polar residues" evidence="8">
    <location>
        <begin position="947"/>
        <end position="965"/>
    </location>
</feature>
<accession>A0A6A3XWJ3</accession>
<dbReference type="InterPro" id="IPR043128">
    <property type="entry name" value="Rev_trsase/Diguanyl_cyclase"/>
</dbReference>
<dbReference type="OrthoDB" id="123241at2759"/>
<evidence type="ECO:0000256" key="7">
    <source>
        <dbReference type="ARBA" id="ARBA00022918"/>
    </source>
</evidence>
<feature type="region of interest" description="Disordered" evidence="8">
    <location>
        <begin position="238"/>
        <end position="366"/>
    </location>
</feature>
<dbReference type="PANTHER" id="PTHR37984:SF5">
    <property type="entry name" value="PROTEIN NYNRIN-LIKE"/>
    <property type="match status" value="1"/>
</dbReference>
<dbReference type="FunFam" id="3.30.70.270:FF:000045">
    <property type="entry name" value="Transposon Tf2-7 polyprotein"/>
    <property type="match status" value="1"/>
</dbReference>
<dbReference type="Proteomes" id="UP000433483">
    <property type="component" value="Unassembled WGS sequence"/>
</dbReference>
<dbReference type="CDD" id="cd00303">
    <property type="entry name" value="retropepsin_like"/>
    <property type="match status" value="1"/>
</dbReference>
<feature type="region of interest" description="Disordered" evidence="8">
    <location>
        <begin position="947"/>
        <end position="969"/>
    </location>
</feature>
<dbReference type="CDD" id="cd09274">
    <property type="entry name" value="RNase_HI_RT_Ty3"/>
    <property type="match status" value="1"/>
</dbReference>
<dbReference type="InterPro" id="IPR050951">
    <property type="entry name" value="Retrovirus_Pol_polyprotein"/>
</dbReference>
<dbReference type="EMBL" id="QXGB01000641">
    <property type="protein sequence ID" value="KAE9208367.1"/>
    <property type="molecule type" value="Genomic_DNA"/>
</dbReference>
<evidence type="ECO:0000256" key="3">
    <source>
        <dbReference type="ARBA" id="ARBA00022695"/>
    </source>
</evidence>
<dbReference type="Gene3D" id="3.10.10.10">
    <property type="entry name" value="HIV Type 1 Reverse Transcriptase, subunit A, domain 1"/>
    <property type="match status" value="1"/>
</dbReference>
<feature type="domain" description="Reverse transcriptase" evidence="9">
    <location>
        <begin position="1080"/>
        <end position="1259"/>
    </location>
</feature>
<dbReference type="Gene3D" id="3.30.70.270">
    <property type="match status" value="2"/>
</dbReference>
<dbReference type="PROSITE" id="PS50878">
    <property type="entry name" value="RT_POL"/>
    <property type="match status" value="1"/>
</dbReference>
<feature type="compositionally biased region" description="Basic and acidic residues" evidence="8">
    <location>
        <begin position="31"/>
        <end position="44"/>
    </location>
</feature>
<dbReference type="GO" id="GO:0004519">
    <property type="term" value="F:endonuclease activity"/>
    <property type="evidence" value="ECO:0007669"/>
    <property type="project" value="UniProtKB-KW"/>
</dbReference>
<evidence type="ECO:0000313" key="12">
    <source>
        <dbReference type="Proteomes" id="UP000433483"/>
    </source>
</evidence>
<dbReference type="GO" id="GO:0016787">
    <property type="term" value="F:hydrolase activity"/>
    <property type="evidence" value="ECO:0007669"/>
    <property type="project" value="UniProtKB-KW"/>
</dbReference>
<evidence type="ECO:0000313" key="11">
    <source>
        <dbReference type="EMBL" id="KAE9208367.1"/>
    </source>
</evidence>
<keyword evidence="5" id="KW-0255">Endonuclease</keyword>
<dbReference type="FunFam" id="1.10.340.70:FF:000001">
    <property type="entry name" value="Retrovirus-related Pol polyprotein from transposon gypsy-like Protein"/>
    <property type="match status" value="1"/>
</dbReference>
<sequence length="1745" mass="191770">MATYDPTELDYWNGNQEAEACVQQAASVTTARDKESAPEHDYDDAKLEVEGCVQQATSVTTACDKESAPEYDYNNVKHEADACAQQAASVTTARDERSAPEPDCDDNNYNYENPEVEACAQQATSTMAARDEESTLAPGHDHYEGELETEVSAQPAASVSEARNAGSALEPETVAESYSLPSAAVSNTPYGTEAKSDGSVSAVRVLFQRPVCEPDPNRTVIYESFGCNTGWAPARAALAAQERAAQAEADEESLCEVSPSSDSRRTGEPKGGTNLGPALKCPLPESICCKEDDSNPGPAPERSPSESMLSEEDGGEPGPSPERDKPNETRAEPSPHARVFTDDELDALEKGEPSSTTDEKEEYEKELEERLFPLDEVELAKRVKQNAEQQRELSLPELSARLDIPVERLARTRDSSTGLLSSPEYWLDWYKKTLAASEEAKRANRDFRSTDGGAADSPGVTSVLARESRERFSSVDGLTPSLRDFGPERPATTDETVVRENIVVSMCSERSTPIAAVRDQTPAGAGRSLPSRWRTLVRRTVYQLVKEEDRLGADSCPSCSSPLSPPRNKREELMTDDRPETCDLPVQARSVVQRSVTTEVEQLIEKLVREVVDAYTTNATLIQSKVVERGPRCPRCRSLAKLPKRGAAAKRVSFDCSSLFSTRSEAFGSNGSRHDREDGVFEYVYVVTETERPGGRRPGLREVPEQPDPYDVDGDPFPDGKRIIGSVGGVEAVSVGFIDCVPADMLIDTGAVASLIDARMLKLVGRGDDPLRPCRRDLNSASGHPLRIRGAIYLPLQLGSREIMRPFIVVDKLHIDVILGTDALKAFRAVVDLDENSVTLKDTGEKFSIGSPRVEEMYSTKISSTVRICPGGQALVVTDVLGDVAEETTVLVEGLVDLDASVSVARSLCTVHDKKVVVEVCNPSMEEMVIRKGTLLAAVSVVPESAFGTSTVPSPADEPSSSEGNASAKRESDWIHATIAASSQTTDASPEAMPELDKVLQAELKIDFSDSKLGDEQKELFSDLLSSFKDMFVETSMKPGRTDLLEFSIDTGDSAPIKQRPYRVSKAEGDVMESEIQQYQELSLIRPSSSPWASPVLMIRKPDGGIRFCIDYRRLNAVTIKDCYPMPLIDDILDVLGKAKLFSTMDIASGYWNVPMAADSIEKTAFTCKYGLFEWLVMPFGLCNAVPAFERLMENVLVDLKWRTCLVYLDDCVVFSEDFPTHLIRLKQVLERFRAAGFKLKMKKCKWGRDQVAFLGHIVTPSGILPNPEKVKAVMNVKRPHDLHTVRAFLGLTSYFRRYIPGYAAISAPIERLKAKGVLFNWDDDCEAAFVQLKRKLVEPPILVYPDFLKRFKLYVDSSKLAVGACLIQTVDGRERVVAYASKLLVGSEKNWINKQDGTSEIECWGIVGATRKFRCYLDRREFDLYTDHKALTWVFSETNRTSNAKLARWAMELSQLRFKVYHKAGTSMGHVDGLSRLYSDTVCALSMSDLLNDADADGRRSPLVGEDGGAGSGNHTGGLPNPVSPPPLPDGHGSSAVGERVNPDGSEVGPPSNHARSQPTESPGPNAIPTEQLLVSPVDVFGLQQDRFVAEQRRTPWILAMLAYLESGALALDPQLRTRTLLMAPNYIVRNGVLMRRVHLKARAGPASSLEVPVIPLQFISTVLHHCHTDVLAAHVGVTKTMDKVRKHAFWHGWKRDVAEYVRECATYGSGKGHRPWRNGLMQRMPIHELSGPFSLLVVDAVGR</sequence>
<keyword evidence="4" id="KW-0540">Nuclease</keyword>
<feature type="compositionally biased region" description="Basic and acidic residues" evidence="8">
    <location>
        <begin position="321"/>
        <end position="352"/>
    </location>
</feature>
<feature type="region of interest" description="Disordered" evidence="8">
    <location>
        <begin position="552"/>
        <end position="575"/>
    </location>
</feature>
<dbReference type="Proteomes" id="UP000440732">
    <property type="component" value="Unassembled WGS sequence"/>
</dbReference>
<dbReference type="Pfam" id="PF00078">
    <property type="entry name" value="RVT_1"/>
    <property type="match status" value="1"/>
</dbReference>
<evidence type="ECO:0000256" key="6">
    <source>
        <dbReference type="ARBA" id="ARBA00022801"/>
    </source>
</evidence>
<dbReference type="Gene3D" id="1.10.340.70">
    <property type="match status" value="1"/>
</dbReference>
<keyword evidence="6" id="KW-0378">Hydrolase</keyword>
<dbReference type="Gene3D" id="2.40.70.10">
    <property type="entry name" value="Acid Proteases"/>
    <property type="match status" value="1"/>
</dbReference>
<keyword evidence="2" id="KW-0808">Transferase</keyword>
<feature type="region of interest" description="Disordered" evidence="8">
    <location>
        <begin position="692"/>
        <end position="716"/>
    </location>
</feature>
<comment type="caution">
    <text evidence="11">The sequence shown here is derived from an EMBL/GenBank/DDBJ whole genome shotgun (WGS) entry which is preliminary data.</text>
</comment>
<gene>
    <name evidence="11" type="ORF">PF005_g12242</name>
    <name evidence="10" type="ORF">PF006_g9345</name>
</gene>
<dbReference type="Gene3D" id="3.10.20.370">
    <property type="match status" value="1"/>
</dbReference>
<feature type="compositionally biased region" description="Low complexity" evidence="8">
    <location>
        <begin position="238"/>
        <end position="247"/>
    </location>
</feature>
<dbReference type="SUPFAM" id="SSF56672">
    <property type="entry name" value="DNA/RNA polymerases"/>
    <property type="match status" value="1"/>
</dbReference>
<dbReference type="PANTHER" id="PTHR37984">
    <property type="entry name" value="PROTEIN CBG26694"/>
    <property type="match status" value="1"/>
</dbReference>
<evidence type="ECO:0000256" key="8">
    <source>
        <dbReference type="SAM" id="MobiDB-lite"/>
    </source>
</evidence>
<dbReference type="Pfam" id="PF17921">
    <property type="entry name" value="Integrase_H2C2"/>
    <property type="match status" value="1"/>
</dbReference>
<feature type="region of interest" description="Disordered" evidence="8">
    <location>
        <begin position="25"/>
        <end position="44"/>
    </location>
</feature>
<organism evidence="11 12">
    <name type="scientific">Phytophthora fragariae</name>
    <dbReference type="NCBI Taxonomy" id="53985"/>
    <lineage>
        <taxon>Eukaryota</taxon>
        <taxon>Sar</taxon>
        <taxon>Stramenopiles</taxon>
        <taxon>Oomycota</taxon>
        <taxon>Peronosporomycetes</taxon>
        <taxon>Peronosporales</taxon>
        <taxon>Peronosporaceae</taxon>
        <taxon>Phytophthora</taxon>
    </lineage>
</organism>
<dbReference type="GO" id="GO:0003964">
    <property type="term" value="F:RNA-directed DNA polymerase activity"/>
    <property type="evidence" value="ECO:0007669"/>
    <property type="project" value="UniProtKB-KW"/>
</dbReference>
<keyword evidence="3" id="KW-0548">Nucleotidyltransferase</keyword>
<dbReference type="EC" id="2.7.7.49" evidence="1"/>
<dbReference type="Pfam" id="PF17917">
    <property type="entry name" value="RT_RNaseH"/>
    <property type="match status" value="1"/>
</dbReference>
<dbReference type="InterPro" id="IPR041588">
    <property type="entry name" value="Integrase_H2C2"/>
</dbReference>
<dbReference type="InterPro" id="IPR043502">
    <property type="entry name" value="DNA/RNA_pol_sf"/>
</dbReference>